<dbReference type="Proteomes" id="UP000051530">
    <property type="component" value="Unassembled WGS sequence"/>
</dbReference>
<comment type="caution">
    <text evidence="9">The sequence shown here is derived from an EMBL/GenBank/DDBJ whole genome shotgun (WGS) entry which is preliminary data.</text>
</comment>
<feature type="region of interest" description="Disordered" evidence="7">
    <location>
        <begin position="599"/>
        <end position="619"/>
    </location>
</feature>
<dbReference type="InterPro" id="IPR008271">
    <property type="entry name" value="Ser/Thr_kinase_AS"/>
</dbReference>
<keyword evidence="5 6" id="KW-0067">ATP-binding</keyword>
<evidence type="ECO:0000256" key="1">
    <source>
        <dbReference type="ARBA" id="ARBA00022527"/>
    </source>
</evidence>
<evidence type="ECO:0000256" key="4">
    <source>
        <dbReference type="ARBA" id="ARBA00022777"/>
    </source>
</evidence>
<dbReference type="AlphaFoldDB" id="A0A0R0LVP6"/>
<evidence type="ECO:0000256" key="2">
    <source>
        <dbReference type="ARBA" id="ARBA00022679"/>
    </source>
</evidence>
<dbReference type="EMBL" id="LGUB01000339">
    <property type="protein sequence ID" value="KRH93430.1"/>
    <property type="molecule type" value="Genomic_DNA"/>
</dbReference>
<keyword evidence="4 9" id="KW-0418">Kinase</keyword>
<dbReference type="SMART" id="SM00220">
    <property type="entry name" value="S_TKc"/>
    <property type="match status" value="1"/>
</dbReference>
<feature type="compositionally biased region" description="Polar residues" evidence="7">
    <location>
        <begin position="606"/>
        <end position="616"/>
    </location>
</feature>
<keyword evidence="3 6" id="KW-0547">Nucleotide-binding</keyword>
<feature type="region of interest" description="Disordered" evidence="7">
    <location>
        <begin position="240"/>
        <end position="271"/>
    </location>
</feature>
<dbReference type="PANTHER" id="PTHR22974">
    <property type="entry name" value="MIXED LINEAGE PROTEIN KINASE"/>
    <property type="match status" value="1"/>
</dbReference>
<dbReference type="GO" id="GO:0007059">
    <property type="term" value="P:chromosome segregation"/>
    <property type="evidence" value="ECO:0007669"/>
    <property type="project" value="TreeGrafter"/>
</dbReference>
<protein>
    <submittedName>
        <fullName evidence="9">Dual specificity, serine/threonine and tyrosine kinase</fullName>
    </submittedName>
</protein>
<gene>
    <name evidence="9" type="ORF">M153_8900002055</name>
</gene>
<dbReference type="GO" id="GO:0007094">
    <property type="term" value="P:mitotic spindle assembly checkpoint signaling"/>
    <property type="evidence" value="ECO:0007669"/>
    <property type="project" value="TreeGrafter"/>
</dbReference>
<dbReference type="GO" id="GO:0004674">
    <property type="term" value="F:protein serine/threonine kinase activity"/>
    <property type="evidence" value="ECO:0007669"/>
    <property type="project" value="UniProtKB-KW"/>
</dbReference>
<feature type="non-terminal residue" evidence="9">
    <location>
        <position position="685"/>
    </location>
</feature>
<accession>A0A0R0LVP6</accession>
<dbReference type="PROSITE" id="PS50011">
    <property type="entry name" value="PROTEIN_KINASE_DOM"/>
    <property type="match status" value="1"/>
</dbReference>
<dbReference type="GO" id="GO:0034501">
    <property type="term" value="P:protein localization to kinetochore"/>
    <property type="evidence" value="ECO:0007669"/>
    <property type="project" value="TreeGrafter"/>
</dbReference>
<evidence type="ECO:0000313" key="10">
    <source>
        <dbReference type="Proteomes" id="UP000051530"/>
    </source>
</evidence>
<evidence type="ECO:0000259" key="8">
    <source>
        <dbReference type="PROSITE" id="PS50011"/>
    </source>
</evidence>
<dbReference type="VEuPathDB" id="MicrosporidiaDB:M153_8900002055"/>
<dbReference type="GO" id="GO:0005634">
    <property type="term" value="C:nucleus"/>
    <property type="evidence" value="ECO:0007669"/>
    <property type="project" value="TreeGrafter"/>
</dbReference>
<dbReference type="InterPro" id="IPR011009">
    <property type="entry name" value="Kinase-like_dom_sf"/>
</dbReference>
<feature type="compositionally biased region" description="Polar residues" evidence="7">
    <location>
        <begin position="248"/>
        <end position="271"/>
    </location>
</feature>
<dbReference type="Gene3D" id="3.30.200.20">
    <property type="entry name" value="Phosphorylase Kinase, domain 1"/>
    <property type="match status" value="1"/>
</dbReference>
<keyword evidence="10" id="KW-1185">Reference proteome</keyword>
<dbReference type="InterPro" id="IPR000719">
    <property type="entry name" value="Prot_kinase_dom"/>
</dbReference>
<proteinExistence type="predicted"/>
<sequence>MESIFTSAELLEYLREKFGQTKISTTNESNKENQVNFNQEKDLANLLDSFSLCDNLTHQLSTYFHATQKPIQPDLTMLVIWVEFLQICEFMAFRSSENLKTMSAQEYFSTPTKDLTNMIEDDPLILNELKDILRYYSAIYLDYYKYELFWTKSLAFFKKFFPKKLEKYKNESLSLVELRDFPNKSNILELIKNDGLVQDEKNVQFVTDSPFKKKPKFNEMNIKENKYPDTPLSIPIEAPRRFSPRRNIPSNTQSETFSPPSDMSSNGSNISQKKTADDLLFSIPFERTESITATLNRELAKQTEKDSGFKRNMEKNREFTISPVKNQQDTNIFTVMSQSFNSREKSSIFVNDREYFLQNTIGKGGSSVVHLISSFNDPTMTWACKSILNIFELKILKSYINEIILMCKMRGIKEIVQIYGFEIKEGNFTIFGYTFADHKRDLLSDETPINDWSIKKDLQNIITGLNNLKLKHDTFYNIHIIMERGHSDLARFLKNQKVDRLLLFQKLLRIMVQLYDLRIIHADIKPANFIIMNPESPEFSIKLIDFGISRETPSNTTSIIQKDRIGTINYICPEKMMTDQERSEFASFGKKMQLSQDEGFSEQKHGNSSSDEQAGDNSGAIRYNRSSDVWSFGMIVYEIIFGKSLFDTLELKGNSEKIRWLRGGKLEFCRCVREVFDLIPANNIT</sequence>
<evidence type="ECO:0000256" key="3">
    <source>
        <dbReference type="ARBA" id="ARBA00022741"/>
    </source>
</evidence>
<dbReference type="GO" id="GO:0004712">
    <property type="term" value="F:protein serine/threonine/tyrosine kinase activity"/>
    <property type="evidence" value="ECO:0007669"/>
    <property type="project" value="TreeGrafter"/>
</dbReference>
<dbReference type="Pfam" id="PF00069">
    <property type="entry name" value="Pkinase"/>
    <property type="match status" value="1"/>
</dbReference>
<dbReference type="InterPro" id="IPR017441">
    <property type="entry name" value="Protein_kinase_ATP_BS"/>
</dbReference>
<dbReference type="GO" id="GO:0000776">
    <property type="term" value="C:kinetochore"/>
    <property type="evidence" value="ECO:0007669"/>
    <property type="project" value="TreeGrafter"/>
</dbReference>
<reference evidence="9 10" key="1">
    <citation type="submission" date="2015-07" db="EMBL/GenBank/DDBJ databases">
        <title>The genome of Pseudoloma neurophilia, a relevant intracellular parasite of the zebrafish.</title>
        <authorList>
            <person name="Ndikumana S."/>
            <person name="Pelin A."/>
            <person name="Sanders J."/>
            <person name="Corradi N."/>
        </authorList>
    </citation>
    <scope>NUCLEOTIDE SEQUENCE [LARGE SCALE GENOMIC DNA]</scope>
    <source>
        <strain evidence="9 10">MK1</strain>
    </source>
</reference>
<evidence type="ECO:0000256" key="7">
    <source>
        <dbReference type="SAM" id="MobiDB-lite"/>
    </source>
</evidence>
<dbReference type="OrthoDB" id="20524at2759"/>
<dbReference type="SUPFAM" id="SSF56112">
    <property type="entry name" value="Protein kinase-like (PK-like)"/>
    <property type="match status" value="1"/>
</dbReference>
<dbReference type="GO" id="GO:0005524">
    <property type="term" value="F:ATP binding"/>
    <property type="evidence" value="ECO:0007669"/>
    <property type="project" value="UniProtKB-UniRule"/>
</dbReference>
<dbReference type="Gene3D" id="1.10.510.10">
    <property type="entry name" value="Transferase(Phosphotransferase) domain 1"/>
    <property type="match status" value="1"/>
</dbReference>
<organism evidence="9 10">
    <name type="scientific">Pseudoloma neurophilia</name>
    <dbReference type="NCBI Taxonomy" id="146866"/>
    <lineage>
        <taxon>Eukaryota</taxon>
        <taxon>Fungi</taxon>
        <taxon>Fungi incertae sedis</taxon>
        <taxon>Microsporidia</taxon>
        <taxon>Pseudoloma</taxon>
    </lineage>
</organism>
<keyword evidence="2" id="KW-0808">Transferase</keyword>
<evidence type="ECO:0000256" key="6">
    <source>
        <dbReference type="PROSITE-ProRule" id="PRU10141"/>
    </source>
</evidence>
<feature type="domain" description="Protein kinase" evidence="8">
    <location>
        <begin position="355"/>
        <end position="685"/>
    </location>
</feature>
<feature type="binding site" evidence="6">
    <location>
        <position position="385"/>
    </location>
    <ligand>
        <name>ATP</name>
        <dbReference type="ChEBI" id="CHEBI:30616"/>
    </ligand>
</feature>
<dbReference type="PROSITE" id="PS00108">
    <property type="entry name" value="PROTEIN_KINASE_ST"/>
    <property type="match status" value="1"/>
</dbReference>
<keyword evidence="1" id="KW-0723">Serine/threonine-protein kinase</keyword>
<dbReference type="PROSITE" id="PS00107">
    <property type="entry name" value="PROTEIN_KINASE_ATP"/>
    <property type="match status" value="1"/>
</dbReference>
<evidence type="ECO:0000313" key="9">
    <source>
        <dbReference type="EMBL" id="KRH93430.1"/>
    </source>
</evidence>
<name>A0A0R0LVP6_9MICR</name>
<evidence type="ECO:0000256" key="5">
    <source>
        <dbReference type="ARBA" id="ARBA00022840"/>
    </source>
</evidence>
<dbReference type="GO" id="GO:0033316">
    <property type="term" value="P:meiotic spindle assembly checkpoint signaling"/>
    <property type="evidence" value="ECO:0007669"/>
    <property type="project" value="TreeGrafter"/>
</dbReference>
<dbReference type="PANTHER" id="PTHR22974:SF21">
    <property type="entry name" value="DUAL SPECIFICITY PROTEIN KINASE TTK"/>
    <property type="match status" value="1"/>
</dbReference>